<evidence type="ECO:0000313" key="11">
    <source>
        <dbReference type="Proteomes" id="UP001589896"/>
    </source>
</evidence>
<gene>
    <name evidence="10" type="ORF">ACFFGH_24765</name>
</gene>
<dbReference type="PANTHER" id="PTHR43442:SF3">
    <property type="entry name" value="GLUCONOKINASE-RELATED"/>
    <property type="match status" value="1"/>
</dbReference>
<dbReference type="NCBIfam" id="TIGR01313">
    <property type="entry name" value="therm_gnt_kin"/>
    <property type="match status" value="1"/>
</dbReference>
<organism evidence="10 11">
    <name type="scientific">Lysobacter korlensis</name>
    <dbReference type="NCBI Taxonomy" id="553636"/>
    <lineage>
        <taxon>Bacteria</taxon>
        <taxon>Pseudomonadati</taxon>
        <taxon>Pseudomonadota</taxon>
        <taxon>Gammaproteobacteria</taxon>
        <taxon>Lysobacterales</taxon>
        <taxon>Lysobacteraceae</taxon>
        <taxon>Lysobacter</taxon>
    </lineage>
</organism>
<dbReference type="SUPFAM" id="SSF52540">
    <property type="entry name" value="P-loop containing nucleoside triphosphate hydrolases"/>
    <property type="match status" value="1"/>
</dbReference>
<evidence type="ECO:0000256" key="7">
    <source>
        <dbReference type="ARBA" id="ARBA00022840"/>
    </source>
</evidence>
<keyword evidence="4 9" id="KW-0808">Transferase</keyword>
<evidence type="ECO:0000313" key="10">
    <source>
        <dbReference type="EMBL" id="MFC0681053.1"/>
    </source>
</evidence>
<dbReference type="EMBL" id="JBHLTG010000006">
    <property type="protein sequence ID" value="MFC0681053.1"/>
    <property type="molecule type" value="Genomic_DNA"/>
</dbReference>
<dbReference type="PANTHER" id="PTHR43442">
    <property type="entry name" value="GLUCONOKINASE-RELATED"/>
    <property type="match status" value="1"/>
</dbReference>
<evidence type="ECO:0000256" key="9">
    <source>
        <dbReference type="RuleBase" id="RU363066"/>
    </source>
</evidence>
<dbReference type="RefSeq" id="WP_386673307.1">
    <property type="nucleotide sequence ID" value="NZ_JBHLTG010000006.1"/>
</dbReference>
<dbReference type="Pfam" id="PF13671">
    <property type="entry name" value="AAA_33"/>
    <property type="match status" value="1"/>
</dbReference>
<dbReference type="EC" id="2.7.1.12" evidence="3 9"/>
<dbReference type="Gene3D" id="3.40.50.300">
    <property type="entry name" value="P-loop containing nucleotide triphosphate hydrolases"/>
    <property type="match status" value="1"/>
</dbReference>
<evidence type="ECO:0000256" key="8">
    <source>
        <dbReference type="ARBA" id="ARBA00048090"/>
    </source>
</evidence>
<keyword evidence="11" id="KW-1185">Reference proteome</keyword>
<name>A0ABV6RYR7_9GAMM</name>
<comment type="pathway">
    <text evidence="1">Carbohydrate acid metabolism.</text>
</comment>
<keyword evidence="7 9" id="KW-0067">ATP-binding</keyword>
<evidence type="ECO:0000256" key="3">
    <source>
        <dbReference type="ARBA" id="ARBA00012054"/>
    </source>
</evidence>
<dbReference type="Proteomes" id="UP001589896">
    <property type="component" value="Unassembled WGS sequence"/>
</dbReference>
<comment type="caution">
    <text evidence="10">The sequence shown here is derived from an EMBL/GenBank/DDBJ whole genome shotgun (WGS) entry which is preliminary data.</text>
</comment>
<dbReference type="InterPro" id="IPR027417">
    <property type="entry name" value="P-loop_NTPase"/>
</dbReference>
<proteinExistence type="inferred from homology"/>
<comment type="similarity">
    <text evidence="2 9">Belongs to the gluconokinase GntK/GntV family.</text>
</comment>
<protein>
    <recommendedName>
        <fullName evidence="3 9">Gluconokinase</fullName>
        <ecNumber evidence="3 9">2.7.1.12</ecNumber>
    </recommendedName>
</protein>
<dbReference type="InterPro" id="IPR006001">
    <property type="entry name" value="Therm_gnt_kin"/>
</dbReference>
<sequence length="171" mass="18530">MQPDAPAVPIVVMGVSGSGKTVTGSRLAVALGRPFVDADDLHPPANKEKMARGIPLNDEDRWGWLDTVGERLAGGEPVVVACSALKRVYRDRLRAAAPDAVFVHLHGSRGLLAERMGHRVHEFMPVTLLDSQLATLEPLQEDERGVVVDVAPPLPEVVENAVTELKKDRHD</sequence>
<keyword evidence="5 9" id="KW-0547">Nucleotide-binding</keyword>
<evidence type="ECO:0000256" key="6">
    <source>
        <dbReference type="ARBA" id="ARBA00022777"/>
    </source>
</evidence>
<accession>A0ABV6RYR7</accession>
<evidence type="ECO:0000256" key="5">
    <source>
        <dbReference type="ARBA" id="ARBA00022741"/>
    </source>
</evidence>
<keyword evidence="6 9" id="KW-0418">Kinase</keyword>
<comment type="catalytic activity">
    <reaction evidence="8 9">
        <text>D-gluconate + ATP = 6-phospho-D-gluconate + ADP + H(+)</text>
        <dbReference type="Rhea" id="RHEA:19433"/>
        <dbReference type="ChEBI" id="CHEBI:15378"/>
        <dbReference type="ChEBI" id="CHEBI:18391"/>
        <dbReference type="ChEBI" id="CHEBI:30616"/>
        <dbReference type="ChEBI" id="CHEBI:58759"/>
        <dbReference type="ChEBI" id="CHEBI:456216"/>
        <dbReference type="EC" id="2.7.1.12"/>
    </reaction>
</comment>
<evidence type="ECO:0000256" key="4">
    <source>
        <dbReference type="ARBA" id="ARBA00022679"/>
    </source>
</evidence>
<evidence type="ECO:0000256" key="2">
    <source>
        <dbReference type="ARBA" id="ARBA00008420"/>
    </source>
</evidence>
<dbReference type="CDD" id="cd02021">
    <property type="entry name" value="GntK"/>
    <property type="match status" value="1"/>
</dbReference>
<evidence type="ECO:0000256" key="1">
    <source>
        <dbReference type="ARBA" id="ARBA00004761"/>
    </source>
</evidence>
<reference evidence="10 11" key="1">
    <citation type="submission" date="2024-09" db="EMBL/GenBank/DDBJ databases">
        <authorList>
            <person name="Sun Q."/>
            <person name="Mori K."/>
        </authorList>
    </citation>
    <scope>NUCLEOTIDE SEQUENCE [LARGE SCALE GENOMIC DNA]</scope>
    <source>
        <strain evidence="10 11">KCTC 23076</strain>
    </source>
</reference>